<proteinExistence type="predicted"/>
<dbReference type="EMBL" id="NQWI01000057">
    <property type="protein sequence ID" value="PDW02653.1"/>
    <property type="molecule type" value="Genomic_DNA"/>
</dbReference>
<dbReference type="RefSeq" id="WP_097644509.1">
    <property type="nucleotide sequence ID" value="NZ_NQWI01000057.1"/>
</dbReference>
<gene>
    <name evidence="1" type="ORF">CJ255_12875</name>
</gene>
<name>A0A2A6RI80_9CHLR</name>
<protein>
    <submittedName>
        <fullName evidence="1">Uncharacterized protein</fullName>
    </submittedName>
</protein>
<comment type="caution">
    <text evidence="1">The sequence shown here is derived from an EMBL/GenBank/DDBJ whole genome shotgun (WGS) entry which is preliminary data.</text>
</comment>
<dbReference type="AlphaFoldDB" id="A0A2A6RI80"/>
<keyword evidence="2" id="KW-1185">Reference proteome</keyword>
<reference evidence="2" key="1">
    <citation type="submission" date="2017-08" db="EMBL/GenBank/DDBJ databases">
        <authorList>
            <person name="Grouzdev D.S."/>
            <person name="Gaisin V.A."/>
            <person name="Rysina M.S."/>
            <person name="Gorlenko V.M."/>
        </authorList>
    </citation>
    <scope>NUCLEOTIDE SEQUENCE [LARGE SCALE GENOMIC DNA]</scope>
    <source>
        <strain evidence="2">Kir15-3F</strain>
    </source>
</reference>
<dbReference type="Proteomes" id="UP000220527">
    <property type="component" value="Unassembled WGS sequence"/>
</dbReference>
<evidence type="ECO:0000313" key="1">
    <source>
        <dbReference type="EMBL" id="PDW02653.1"/>
    </source>
</evidence>
<organism evidence="1 2">
    <name type="scientific">Candidatus Viridilinea mediisalina</name>
    <dbReference type="NCBI Taxonomy" id="2024553"/>
    <lineage>
        <taxon>Bacteria</taxon>
        <taxon>Bacillati</taxon>
        <taxon>Chloroflexota</taxon>
        <taxon>Chloroflexia</taxon>
        <taxon>Chloroflexales</taxon>
        <taxon>Chloroflexineae</taxon>
        <taxon>Oscillochloridaceae</taxon>
        <taxon>Candidatus Viridilinea</taxon>
    </lineage>
</organism>
<accession>A0A2A6RI80</accession>
<dbReference type="OrthoDB" id="7059770at2"/>
<sequence>MCLTSLKPIAEQVRSPRSLYLAWPFGHPLGEPGNLAQQLTVLHAALYGLYIAEPGEILAPGWRWRRESYTIPAGWEVSRDC</sequence>
<evidence type="ECO:0000313" key="2">
    <source>
        <dbReference type="Proteomes" id="UP000220527"/>
    </source>
</evidence>